<evidence type="ECO:0000313" key="1">
    <source>
        <dbReference type="EMBL" id="SCM83191.1"/>
    </source>
</evidence>
<gene>
    <name evidence="1" type="ORF">KL86SPO_70049</name>
</gene>
<accession>A0A212M097</accession>
<name>A0A212M097_9FIRM</name>
<protein>
    <submittedName>
        <fullName evidence="1">Uncharacterized protein</fullName>
    </submittedName>
</protein>
<sequence length="64" mass="7179">MWSKVFETIVNVEAARFWGIYNDSGKLYVVGSNRIHIFDSLPIGFVSPVKTLSTGIIDTFTQIV</sequence>
<organism evidence="1">
    <name type="scientific">uncultured Sporomusa sp</name>
    <dbReference type="NCBI Taxonomy" id="307249"/>
    <lineage>
        <taxon>Bacteria</taxon>
        <taxon>Bacillati</taxon>
        <taxon>Bacillota</taxon>
        <taxon>Negativicutes</taxon>
        <taxon>Selenomonadales</taxon>
        <taxon>Sporomusaceae</taxon>
        <taxon>Sporomusa</taxon>
        <taxon>environmental samples</taxon>
    </lineage>
</organism>
<reference evidence="1" key="1">
    <citation type="submission" date="2016-08" db="EMBL/GenBank/DDBJ databases">
        <authorList>
            <person name="Seilhamer J.J."/>
        </authorList>
    </citation>
    <scope>NUCLEOTIDE SEQUENCE</scope>
    <source>
        <strain evidence="1">86</strain>
    </source>
</reference>
<dbReference type="EMBL" id="FMJE01000007">
    <property type="protein sequence ID" value="SCM83191.1"/>
    <property type="molecule type" value="Genomic_DNA"/>
</dbReference>
<dbReference type="AlphaFoldDB" id="A0A212M097"/>
<proteinExistence type="predicted"/>